<keyword evidence="11" id="KW-0472">Membrane</keyword>
<dbReference type="Proteomes" id="UP001320245">
    <property type="component" value="Unassembled WGS sequence"/>
</dbReference>
<evidence type="ECO:0000256" key="10">
    <source>
        <dbReference type="RuleBase" id="RU000454"/>
    </source>
</evidence>
<evidence type="ECO:0000259" key="13">
    <source>
        <dbReference type="PROSITE" id="PS51767"/>
    </source>
</evidence>
<evidence type="ECO:0000256" key="5">
    <source>
        <dbReference type="ARBA" id="ARBA00022801"/>
    </source>
</evidence>
<evidence type="ECO:0000256" key="11">
    <source>
        <dbReference type="SAM" id="Phobius"/>
    </source>
</evidence>
<evidence type="ECO:0000256" key="9">
    <source>
        <dbReference type="PIRSR" id="PIRSR601461-2"/>
    </source>
</evidence>
<keyword evidence="11" id="KW-0812">Transmembrane</keyword>
<keyword evidence="2 10" id="KW-0645">Protease</keyword>
<feature type="active site" evidence="8">
    <location>
        <position position="276"/>
    </location>
</feature>
<dbReference type="AlphaFoldDB" id="A0AAN9YEY5"/>
<comment type="similarity">
    <text evidence="1 10">Belongs to the peptidase A1 family.</text>
</comment>
<dbReference type="GO" id="GO:0006508">
    <property type="term" value="P:proteolysis"/>
    <property type="evidence" value="ECO:0007669"/>
    <property type="project" value="UniProtKB-KW"/>
</dbReference>
<organism evidence="14 15">
    <name type="scientific">Cytospora paraplurivora</name>
    <dbReference type="NCBI Taxonomy" id="2898453"/>
    <lineage>
        <taxon>Eukaryota</taxon>
        <taxon>Fungi</taxon>
        <taxon>Dikarya</taxon>
        <taxon>Ascomycota</taxon>
        <taxon>Pezizomycotina</taxon>
        <taxon>Sordariomycetes</taxon>
        <taxon>Sordariomycetidae</taxon>
        <taxon>Diaporthales</taxon>
        <taxon>Cytosporaceae</taxon>
        <taxon>Cytospora</taxon>
    </lineage>
</organism>
<keyword evidence="3 12" id="KW-0732">Signal</keyword>
<evidence type="ECO:0000256" key="2">
    <source>
        <dbReference type="ARBA" id="ARBA00022670"/>
    </source>
</evidence>
<dbReference type="PROSITE" id="PS51767">
    <property type="entry name" value="PEPTIDASE_A1"/>
    <property type="match status" value="1"/>
</dbReference>
<proteinExistence type="inferred from homology"/>
<evidence type="ECO:0000256" key="3">
    <source>
        <dbReference type="ARBA" id="ARBA00022729"/>
    </source>
</evidence>
<feature type="transmembrane region" description="Helical" evidence="11">
    <location>
        <begin position="479"/>
        <end position="501"/>
    </location>
</feature>
<feature type="chain" id="PRO_5042946761" description="Probable aspartic-type endopeptidase OPSB" evidence="12">
    <location>
        <begin position="21"/>
        <end position="502"/>
    </location>
</feature>
<dbReference type="InterPro" id="IPR001969">
    <property type="entry name" value="Aspartic_peptidase_AS"/>
</dbReference>
<gene>
    <name evidence="14" type="ORF">SLS53_005452</name>
</gene>
<keyword evidence="5 10" id="KW-0378">Hydrolase</keyword>
<evidence type="ECO:0000256" key="1">
    <source>
        <dbReference type="ARBA" id="ARBA00007447"/>
    </source>
</evidence>
<feature type="signal peptide" evidence="12">
    <location>
        <begin position="1"/>
        <end position="20"/>
    </location>
</feature>
<keyword evidence="9" id="KW-1015">Disulfide bond</keyword>
<comment type="caution">
    <text evidence="14">The sequence shown here is derived from an EMBL/GenBank/DDBJ whole genome shotgun (WGS) entry which is preliminary data.</text>
</comment>
<evidence type="ECO:0000256" key="12">
    <source>
        <dbReference type="SAM" id="SignalP"/>
    </source>
</evidence>
<dbReference type="EMBL" id="JAJSPL020000021">
    <property type="protein sequence ID" value="KAK7739859.1"/>
    <property type="molecule type" value="Genomic_DNA"/>
</dbReference>
<evidence type="ECO:0000256" key="6">
    <source>
        <dbReference type="ARBA" id="ARBA00067536"/>
    </source>
</evidence>
<sequence>MGLASFAVAAGFLLVPIANAGGVVQWDIQKKNHARAKVGKRATSTFTEVIDYIDDIGGYFATCTIGTPGQEVTLQLDTGSSDVWVPSSSAQVCEEDDCSLGTFESSNSTTFEVVKEDEFDISYVDETYAKGDYFTDTFVIGGANVSNLTMGLGINTTIPYGLVGVGFTTGEAIVGTEFSYAAKYANLPAAMSDQGLIATNAYSLWLNDLDANTGSVLFGGIDTKKYTGNLTRININPNSLGVYDRFSVNLTSLHATSSSGTDELTSTQFPIKGILDSGTTVTYVPTDLAEEVWKEAGAVYNPDLELPLIPCSMVDSDGYFSFGFAGPNGPKINVAMDELIFDLNNDVGLSQTFSSGDYEGQEACEFGIQNDTGSDYYFGDTFLRSAYVVYDLQNYQIAMAPTNFNATDSNIVAFASKGALIPSATLASNQSQATATSTFTQPAYAAKDGFTQGLKDLKDSKSLKESKDSGSTTVSPSGLGHLAVVGVTMLVSLFGGGLFLVG</sequence>
<dbReference type="PANTHER" id="PTHR47966">
    <property type="entry name" value="BETA-SITE APP-CLEAVING ENZYME, ISOFORM A-RELATED"/>
    <property type="match status" value="1"/>
</dbReference>
<reference evidence="14 15" key="1">
    <citation type="journal article" date="2023" name="PLoS ONE">
        <title>Cytospora paraplurivora sp. nov. isolated from orchards with fruit tree decline syndrome in Ontario, Canada.</title>
        <authorList>
            <person name="Ilyukhin E."/>
            <person name="Nguyen H.D.T."/>
            <person name="Castle A.J."/>
            <person name="Ellouze W."/>
        </authorList>
    </citation>
    <scope>NUCLEOTIDE SEQUENCE [LARGE SCALE GENOMIC DNA]</scope>
    <source>
        <strain evidence="14 15">FDS-564</strain>
    </source>
</reference>
<dbReference type="PROSITE" id="PS00141">
    <property type="entry name" value="ASP_PROTEASE"/>
    <property type="match status" value="1"/>
</dbReference>
<evidence type="ECO:0000313" key="14">
    <source>
        <dbReference type="EMBL" id="KAK7739859.1"/>
    </source>
</evidence>
<dbReference type="Pfam" id="PF00026">
    <property type="entry name" value="Asp"/>
    <property type="match status" value="1"/>
</dbReference>
<dbReference type="InterPro" id="IPR033121">
    <property type="entry name" value="PEPTIDASE_A1"/>
</dbReference>
<dbReference type="PRINTS" id="PR00792">
    <property type="entry name" value="PEPSIN"/>
</dbReference>
<name>A0AAN9YEY5_9PEZI</name>
<accession>A0AAN9YEY5</accession>
<dbReference type="FunFam" id="2.40.70.10:FF:000011">
    <property type="entry name" value="Aspartic protease"/>
    <property type="match status" value="1"/>
</dbReference>
<dbReference type="InterPro" id="IPR021109">
    <property type="entry name" value="Peptidase_aspartic_dom_sf"/>
</dbReference>
<keyword evidence="4 10" id="KW-0064">Aspartyl protease</keyword>
<evidence type="ECO:0000256" key="8">
    <source>
        <dbReference type="PIRSR" id="PIRSR601461-1"/>
    </source>
</evidence>
<protein>
    <recommendedName>
        <fullName evidence="7">Probable aspartic-type endopeptidase OPSB</fullName>
    </recommendedName>
    <alternativeName>
        <fullName evidence="6">Probable aspartic-type endopeptidase opsB</fullName>
    </alternativeName>
</protein>
<evidence type="ECO:0000313" key="15">
    <source>
        <dbReference type="Proteomes" id="UP001320245"/>
    </source>
</evidence>
<dbReference type="InterPro" id="IPR033876">
    <property type="entry name" value="SAP-like"/>
</dbReference>
<feature type="disulfide bond" evidence="9">
    <location>
        <begin position="311"/>
        <end position="364"/>
    </location>
</feature>
<dbReference type="InterPro" id="IPR001461">
    <property type="entry name" value="Aspartic_peptidase_A1"/>
</dbReference>
<dbReference type="Gene3D" id="2.40.70.10">
    <property type="entry name" value="Acid Proteases"/>
    <property type="match status" value="2"/>
</dbReference>
<feature type="domain" description="Peptidase A1" evidence="13">
    <location>
        <begin position="59"/>
        <end position="400"/>
    </location>
</feature>
<dbReference type="SUPFAM" id="SSF50630">
    <property type="entry name" value="Acid proteases"/>
    <property type="match status" value="1"/>
</dbReference>
<keyword evidence="15" id="KW-1185">Reference proteome</keyword>
<feature type="active site" evidence="8">
    <location>
        <position position="77"/>
    </location>
</feature>
<evidence type="ECO:0000256" key="4">
    <source>
        <dbReference type="ARBA" id="ARBA00022750"/>
    </source>
</evidence>
<keyword evidence="11" id="KW-1133">Transmembrane helix</keyword>
<dbReference type="GO" id="GO:0004190">
    <property type="term" value="F:aspartic-type endopeptidase activity"/>
    <property type="evidence" value="ECO:0007669"/>
    <property type="project" value="UniProtKB-KW"/>
</dbReference>
<dbReference type="PANTHER" id="PTHR47966:SF65">
    <property type="entry name" value="ASPARTIC-TYPE ENDOPEPTIDASE"/>
    <property type="match status" value="1"/>
</dbReference>
<evidence type="ECO:0000256" key="7">
    <source>
        <dbReference type="ARBA" id="ARBA00068059"/>
    </source>
</evidence>
<dbReference type="CDD" id="cd05474">
    <property type="entry name" value="SAP_like"/>
    <property type="match status" value="1"/>
</dbReference>